<dbReference type="PANTHER" id="PTHR43540">
    <property type="entry name" value="PEROXYUREIDOACRYLATE/UREIDOACRYLATE AMIDOHYDROLASE-RELATED"/>
    <property type="match status" value="1"/>
</dbReference>
<dbReference type="InterPro" id="IPR000868">
    <property type="entry name" value="Isochorismatase-like_dom"/>
</dbReference>
<evidence type="ECO:0000313" key="4">
    <source>
        <dbReference type="Proteomes" id="UP000189800"/>
    </source>
</evidence>
<dbReference type="SUPFAM" id="SSF52499">
    <property type="entry name" value="Isochorismatase-like hydrolases"/>
    <property type="match status" value="1"/>
</dbReference>
<dbReference type="PANTHER" id="PTHR43540:SF15">
    <property type="entry name" value="BLR5631 PROTEIN"/>
    <property type="match status" value="1"/>
</dbReference>
<dbReference type="InterPro" id="IPR036380">
    <property type="entry name" value="Isochorismatase-like_sf"/>
</dbReference>
<dbReference type="Pfam" id="PF00857">
    <property type="entry name" value="Isochorismatase"/>
    <property type="match status" value="1"/>
</dbReference>
<dbReference type="AlphaFoldDB" id="A0A1T0CPD6"/>
<evidence type="ECO:0000313" key="3">
    <source>
        <dbReference type="EMBL" id="OOS24206.1"/>
    </source>
</evidence>
<evidence type="ECO:0000256" key="1">
    <source>
        <dbReference type="ARBA" id="ARBA00022801"/>
    </source>
</evidence>
<dbReference type="EMBL" id="MUYU01000012">
    <property type="protein sequence ID" value="OOS24206.1"/>
    <property type="molecule type" value="Genomic_DNA"/>
</dbReference>
<name>A0A1T0CPD6_9GAMM</name>
<dbReference type="OrthoDB" id="1157330at2"/>
<evidence type="ECO:0000259" key="2">
    <source>
        <dbReference type="Pfam" id="PF00857"/>
    </source>
</evidence>
<dbReference type="Proteomes" id="UP000189800">
    <property type="component" value="Unassembled WGS sequence"/>
</dbReference>
<keyword evidence="1" id="KW-0378">Hydrolase</keyword>
<protein>
    <recommendedName>
        <fullName evidence="2">Isochorismatase-like domain-containing protein</fullName>
    </recommendedName>
</protein>
<reference evidence="3 4" key="1">
    <citation type="submission" date="2017-02" db="EMBL/GenBank/DDBJ databases">
        <title>Draft genome sequence of Moraxella pluranimalium CCUG 54913T type strain.</title>
        <authorList>
            <person name="Salva-Serra F."/>
            <person name="Engstrom-Jakobsson H."/>
            <person name="Thorell K."/>
            <person name="Jaen-Luchoro D."/>
            <person name="Gonzales-Siles L."/>
            <person name="Karlsson R."/>
            <person name="Yazdan S."/>
            <person name="Boulund F."/>
            <person name="Johnning A."/>
            <person name="Engstrand L."/>
            <person name="Kristiansson E."/>
            <person name="Moore E."/>
        </authorList>
    </citation>
    <scope>NUCLEOTIDE SEQUENCE [LARGE SCALE GENOMIC DNA]</scope>
    <source>
        <strain evidence="3 4">CCUG 54913</strain>
    </source>
</reference>
<dbReference type="InterPro" id="IPR050272">
    <property type="entry name" value="Isochorismatase-like_hydrls"/>
</dbReference>
<dbReference type="Gene3D" id="3.40.50.850">
    <property type="entry name" value="Isochorismatase-like"/>
    <property type="match status" value="1"/>
</dbReference>
<dbReference type="GO" id="GO:0016787">
    <property type="term" value="F:hydrolase activity"/>
    <property type="evidence" value="ECO:0007669"/>
    <property type="project" value="UniProtKB-KW"/>
</dbReference>
<accession>A0A1T0CPD6</accession>
<feature type="domain" description="Isochorismatase-like" evidence="2">
    <location>
        <begin position="4"/>
        <end position="162"/>
    </location>
</feature>
<proteinExistence type="predicted"/>
<comment type="caution">
    <text evidence="3">The sequence shown here is derived from an EMBL/GenBank/DDBJ whole genome shotgun (WGS) entry which is preliminary data.</text>
</comment>
<sequence length="163" mass="17361">MKKALIVIDVQNDYFANGAFEQANAETVCANIVAQIRTAKADGDLVVLVQHIFDDVNAPLFAKDSQGAQLHQDILAVASDCPVVIKAHANSFLNTTLESVLAEFAITHLQLCGMMTQNCVTHTAIAKEAEKYTVSVLGDACAAPTQMVHQIALAALADRVAVI</sequence>
<keyword evidence="4" id="KW-1185">Reference proteome</keyword>
<gene>
    <name evidence="3" type="ORF">B0680_05345</name>
</gene>
<dbReference type="RefSeq" id="WP_078254063.1">
    <property type="nucleotide sequence ID" value="NZ_MUYU01000012.1"/>
</dbReference>
<dbReference type="STRING" id="470453.B0680_05345"/>
<organism evidence="3 4">
    <name type="scientific">Moraxella pluranimalium</name>
    <dbReference type="NCBI Taxonomy" id="470453"/>
    <lineage>
        <taxon>Bacteria</taxon>
        <taxon>Pseudomonadati</taxon>
        <taxon>Pseudomonadota</taxon>
        <taxon>Gammaproteobacteria</taxon>
        <taxon>Moraxellales</taxon>
        <taxon>Moraxellaceae</taxon>
        <taxon>Moraxella</taxon>
    </lineage>
</organism>